<protein>
    <submittedName>
        <fullName evidence="1">Uncharacterized protein</fullName>
    </submittedName>
</protein>
<proteinExistence type="predicted"/>
<sequence>MTFGYDTRITHVLSSPPSTDTVYQIAGDLLVALDARRSNTSSLPIVFIVHSLGGIVLKQMLRRSYSSQLSQRHLHSICMSTKAAIFFGTPHGGADPCGIFLGALKKVFKLIGFEVNEQVVNTLLPNSERLMELRDEFAPMAQNYGWSIHSFQEGVGLKVLNWSKVVDDNSSYLSCPSIELTEHIAKNHMDMCRFASDTDIEYQKVVAALLRISKRLGNSTREPMRQEVDNSEVTPEWLLKLLHIEQINLRQMTIKKAHIETCKWFLSQPAYLQWLDQNEFGQHHGFLWIKGKPGSGKSTLMKYLFSQFHFSKEGEQGTLLSFFFNARGNDLQHNTQGMYRSLIIQLIQDDFELQQACILRVPSDNWPKKNEDWSLEVLKKLLGHALADKKGRVAIFIDALDECDEDEAREFISFLNELAEAAADRQQELQVCLSSRHYPHISIPRSLEVVLEREEGHSHDIASYLNSELNIGHSSLAKTVREQVLERASGIFIWVVLVVQILNQEYDHGQLHRLQQILTELPEDLDKLFMNLIERDTRDRGQLLFCIYLLLFSEPFGSDVFYHAVIAGTDIDSLAPLDDEIYNDEVISKFILSISRGLAEIHRTGRSNLVQFIHESVRQFFLKPQNITRIFPGCCSTFAEEGRNAIRRCSSAYHEYVVKTTNLPMTHIPTPSMPLTERMYLYSTCFRQFPFFPYVMGVAESSTEYWPEADLPRICSWPWPTQLREL</sequence>
<reference evidence="1 2" key="1">
    <citation type="journal article" date="2022" name="New Phytol.">
        <title>Ecological generalism drives hyperdiversity of secondary metabolite gene clusters in xylarialean endophytes.</title>
        <authorList>
            <person name="Franco M.E.E."/>
            <person name="Wisecaver J.H."/>
            <person name="Arnold A.E."/>
            <person name="Ju Y.M."/>
            <person name="Slot J.C."/>
            <person name="Ahrendt S."/>
            <person name="Moore L.P."/>
            <person name="Eastman K.E."/>
            <person name="Scott K."/>
            <person name="Konkel Z."/>
            <person name="Mondo S.J."/>
            <person name="Kuo A."/>
            <person name="Hayes R.D."/>
            <person name="Haridas S."/>
            <person name="Andreopoulos B."/>
            <person name="Riley R."/>
            <person name="LaButti K."/>
            <person name="Pangilinan J."/>
            <person name="Lipzen A."/>
            <person name="Amirebrahimi M."/>
            <person name="Yan J."/>
            <person name="Adam C."/>
            <person name="Keymanesh K."/>
            <person name="Ng V."/>
            <person name="Louie K."/>
            <person name="Northen T."/>
            <person name="Drula E."/>
            <person name="Henrissat B."/>
            <person name="Hsieh H.M."/>
            <person name="Youens-Clark K."/>
            <person name="Lutzoni F."/>
            <person name="Miadlikowska J."/>
            <person name="Eastwood D.C."/>
            <person name="Hamelin R.C."/>
            <person name="Grigoriev I.V."/>
            <person name="U'Ren J.M."/>
        </authorList>
    </citation>
    <scope>NUCLEOTIDE SEQUENCE [LARGE SCALE GENOMIC DNA]</scope>
    <source>
        <strain evidence="1 2">ER1909</strain>
    </source>
</reference>
<organism evidence="1 2">
    <name type="scientific">Hypoxylon rubiginosum</name>
    <dbReference type="NCBI Taxonomy" id="110542"/>
    <lineage>
        <taxon>Eukaryota</taxon>
        <taxon>Fungi</taxon>
        <taxon>Dikarya</taxon>
        <taxon>Ascomycota</taxon>
        <taxon>Pezizomycotina</taxon>
        <taxon>Sordariomycetes</taxon>
        <taxon>Xylariomycetidae</taxon>
        <taxon>Xylariales</taxon>
        <taxon>Hypoxylaceae</taxon>
        <taxon>Hypoxylon</taxon>
    </lineage>
</organism>
<keyword evidence="2" id="KW-1185">Reference proteome</keyword>
<dbReference type="Proteomes" id="UP001497680">
    <property type="component" value="Unassembled WGS sequence"/>
</dbReference>
<gene>
    <name evidence="1" type="ORF">F4821DRAFT_128914</name>
</gene>
<dbReference type="EMBL" id="MU394316">
    <property type="protein sequence ID" value="KAI6086309.1"/>
    <property type="molecule type" value="Genomic_DNA"/>
</dbReference>
<evidence type="ECO:0000313" key="2">
    <source>
        <dbReference type="Proteomes" id="UP001497680"/>
    </source>
</evidence>
<accession>A0ACC0D0U9</accession>
<comment type="caution">
    <text evidence="1">The sequence shown here is derived from an EMBL/GenBank/DDBJ whole genome shotgun (WGS) entry which is preliminary data.</text>
</comment>
<name>A0ACC0D0U9_9PEZI</name>
<evidence type="ECO:0000313" key="1">
    <source>
        <dbReference type="EMBL" id="KAI6086309.1"/>
    </source>
</evidence>